<dbReference type="SUPFAM" id="SSF57845">
    <property type="entry name" value="B-box zinc-binding domain"/>
    <property type="match status" value="1"/>
</dbReference>
<dbReference type="OMA" id="SHPGHRM"/>
<evidence type="ECO:0000256" key="2">
    <source>
        <dbReference type="SAM" id="Coils"/>
    </source>
</evidence>
<keyword evidence="4" id="KW-1185">Reference proteome</keyword>
<dbReference type="OrthoDB" id="9049620at2759"/>
<dbReference type="SMART" id="SM00336">
    <property type="entry name" value="BBOX"/>
    <property type="match status" value="1"/>
</dbReference>
<name>A0A9J7KR54_BRAFL</name>
<proteinExistence type="predicted"/>
<dbReference type="InterPro" id="IPR000315">
    <property type="entry name" value="Znf_B-box"/>
</dbReference>
<feature type="coiled-coil region" evidence="2">
    <location>
        <begin position="126"/>
        <end position="153"/>
    </location>
</feature>
<dbReference type="GO" id="GO:0008270">
    <property type="term" value="F:zinc ion binding"/>
    <property type="evidence" value="ECO:0007669"/>
    <property type="project" value="UniProtKB-KW"/>
</dbReference>
<dbReference type="Gene3D" id="3.30.160.60">
    <property type="entry name" value="Classic Zinc Finger"/>
    <property type="match status" value="1"/>
</dbReference>
<dbReference type="Pfam" id="PF00643">
    <property type="entry name" value="zf-B_box"/>
    <property type="match status" value="1"/>
</dbReference>
<dbReference type="RefSeq" id="XP_035668934.1">
    <property type="nucleotide sequence ID" value="XM_035813041.1"/>
</dbReference>
<protein>
    <submittedName>
        <fullName evidence="5">E3 ubiquitin-protein ligase TRIM63-like</fullName>
    </submittedName>
</protein>
<dbReference type="GeneID" id="118411036"/>
<reference evidence="4" key="1">
    <citation type="journal article" date="2020" name="Nat. Ecol. Evol.">
        <title>Deeply conserved synteny resolves early events in vertebrate evolution.</title>
        <authorList>
            <person name="Simakov O."/>
            <person name="Marletaz F."/>
            <person name="Yue J.X."/>
            <person name="O'Connell B."/>
            <person name="Jenkins J."/>
            <person name="Brandt A."/>
            <person name="Calef R."/>
            <person name="Tung C.H."/>
            <person name="Huang T.K."/>
            <person name="Schmutz J."/>
            <person name="Satoh N."/>
            <person name="Yu J.K."/>
            <person name="Putnam N.H."/>
            <person name="Green R.E."/>
            <person name="Rokhsar D.S."/>
        </authorList>
    </citation>
    <scope>NUCLEOTIDE SEQUENCE [LARGE SCALE GENOMIC DNA]</scope>
    <source>
        <strain evidence="4">S238N-H82</strain>
    </source>
</reference>
<sequence>MADDRAVLALCDRIHSHNKALPRVKQEPEDIEEGGQTFCKTHSSETLTLYCLQCKVPVCTACLDESHPGHRMVTFKKAVQDHRAAVKAFLKRGWKLVDKHCDFIKDLRTAEGTLQQQKHHISTSIADAYKKMLDKLMEMKDQMLEEVQEKHRQNMEAVARARTPVLAQLCQLVVTCSHVERTLAQQRAEFSVEENRLFQAVGNISEGLDLSLVDPKLVSLDAKVAQLLQYNSVYESLTPDDPRMT</sequence>
<gene>
    <name evidence="5" type="primary">LOC118411036</name>
</gene>
<evidence type="ECO:0000256" key="1">
    <source>
        <dbReference type="PROSITE-ProRule" id="PRU00024"/>
    </source>
</evidence>
<feature type="domain" description="B box-type" evidence="3">
    <location>
        <begin position="34"/>
        <end position="75"/>
    </location>
</feature>
<accession>A0A9J7KR54</accession>
<reference evidence="5" key="2">
    <citation type="submission" date="2025-08" db="UniProtKB">
        <authorList>
            <consortium name="RefSeq"/>
        </authorList>
    </citation>
    <scope>IDENTIFICATION</scope>
    <source>
        <strain evidence="5">S238N-H82</strain>
        <tissue evidence="5">Testes</tissue>
    </source>
</reference>
<keyword evidence="1" id="KW-0479">Metal-binding</keyword>
<dbReference type="PANTHER" id="PTHR25462">
    <property type="entry name" value="BONUS, ISOFORM C-RELATED"/>
    <property type="match status" value="1"/>
</dbReference>
<dbReference type="PROSITE" id="PS50119">
    <property type="entry name" value="ZF_BBOX"/>
    <property type="match status" value="1"/>
</dbReference>
<dbReference type="KEGG" id="bfo:118411036"/>
<organism evidence="4 5">
    <name type="scientific">Branchiostoma floridae</name>
    <name type="common">Florida lancelet</name>
    <name type="synonym">Amphioxus</name>
    <dbReference type="NCBI Taxonomy" id="7739"/>
    <lineage>
        <taxon>Eukaryota</taxon>
        <taxon>Metazoa</taxon>
        <taxon>Chordata</taxon>
        <taxon>Cephalochordata</taxon>
        <taxon>Leptocardii</taxon>
        <taxon>Amphioxiformes</taxon>
        <taxon>Branchiostomatidae</taxon>
        <taxon>Branchiostoma</taxon>
    </lineage>
</organism>
<evidence type="ECO:0000259" key="3">
    <source>
        <dbReference type="PROSITE" id="PS50119"/>
    </source>
</evidence>
<dbReference type="AlphaFoldDB" id="A0A9J7KR54"/>
<dbReference type="PANTHER" id="PTHR25462:SF296">
    <property type="entry name" value="MEIOTIC P26, ISOFORM F"/>
    <property type="match status" value="1"/>
</dbReference>
<keyword evidence="1" id="KW-0863">Zinc-finger</keyword>
<keyword evidence="1" id="KW-0862">Zinc</keyword>
<dbReference type="Proteomes" id="UP000001554">
    <property type="component" value="Chromosome 3"/>
</dbReference>
<evidence type="ECO:0000313" key="5">
    <source>
        <dbReference type="RefSeq" id="XP_035668934.1"/>
    </source>
</evidence>
<dbReference type="InterPro" id="IPR047153">
    <property type="entry name" value="TRIM45/56/19-like"/>
</dbReference>
<keyword evidence="2" id="KW-0175">Coiled coil</keyword>
<evidence type="ECO:0000313" key="4">
    <source>
        <dbReference type="Proteomes" id="UP000001554"/>
    </source>
</evidence>